<keyword evidence="1" id="KW-1133">Transmembrane helix</keyword>
<accession>A0A8H9M1S9</accession>
<evidence type="ECO:0000313" key="2">
    <source>
        <dbReference type="EMBL" id="GGZ75258.1"/>
    </source>
</evidence>
<protein>
    <submittedName>
        <fullName evidence="2">Uncharacterized protein</fullName>
    </submittedName>
</protein>
<keyword evidence="1" id="KW-0812">Transmembrane</keyword>
<comment type="caution">
    <text evidence="2">The sequence shown here is derived from an EMBL/GenBank/DDBJ whole genome shotgun (WGS) entry which is preliminary data.</text>
</comment>
<organism evidence="2 3">
    <name type="scientific">Paraglaciecola chathamensis</name>
    <dbReference type="NCBI Taxonomy" id="368405"/>
    <lineage>
        <taxon>Bacteria</taxon>
        <taxon>Pseudomonadati</taxon>
        <taxon>Pseudomonadota</taxon>
        <taxon>Gammaproteobacteria</taxon>
        <taxon>Alteromonadales</taxon>
        <taxon>Alteromonadaceae</taxon>
        <taxon>Paraglaciecola</taxon>
    </lineage>
</organism>
<gene>
    <name evidence="2" type="ORF">GCM10011274_36930</name>
</gene>
<proteinExistence type="predicted"/>
<evidence type="ECO:0000313" key="3">
    <source>
        <dbReference type="Proteomes" id="UP000622604"/>
    </source>
</evidence>
<feature type="transmembrane region" description="Helical" evidence="1">
    <location>
        <begin position="434"/>
        <end position="456"/>
    </location>
</feature>
<dbReference type="EMBL" id="BMZC01000012">
    <property type="protein sequence ID" value="GGZ75258.1"/>
    <property type="molecule type" value="Genomic_DNA"/>
</dbReference>
<keyword evidence="1" id="KW-0472">Membrane</keyword>
<reference evidence="2" key="1">
    <citation type="journal article" date="2014" name="Int. J. Syst. Evol. Microbiol.">
        <title>Complete genome sequence of Corynebacterium casei LMG S-19264T (=DSM 44701T), isolated from a smear-ripened cheese.</title>
        <authorList>
            <consortium name="US DOE Joint Genome Institute (JGI-PGF)"/>
            <person name="Walter F."/>
            <person name="Albersmeier A."/>
            <person name="Kalinowski J."/>
            <person name="Ruckert C."/>
        </authorList>
    </citation>
    <scope>NUCLEOTIDE SEQUENCE</scope>
    <source>
        <strain evidence="2">KCTC 32337</strain>
    </source>
</reference>
<feature type="transmembrane region" description="Helical" evidence="1">
    <location>
        <begin position="322"/>
        <end position="344"/>
    </location>
</feature>
<reference evidence="2" key="2">
    <citation type="submission" date="2020-09" db="EMBL/GenBank/DDBJ databases">
        <authorList>
            <person name="Sun Q."/>
            <person name="Kim S."/>
        </authorList>
    </citation>
    <scope>NUCLEOTIDE SEQUENCE</scope>
    <source>
        <strain evidence="2">KCTC 32337</strain>
    </source>
</reference>
<evidence type="ECO:0000256" key="1">
    <source>
        <dbReference type="SAM" id="Phobius"/>
    </source>
</evidence>
<name>A0A8H9M1S9_9ALTE</name>
<dbReference type="AlphaFoldDB" id="A0A8H9M1S9"/>
<feature type="transmembrane region" description="Helical" evidence="1">
    <location>
        <begin position="298"/>
        <end position="316"/>
    </location>
</feature>
<feature type="transmembrane region" description="Helical" evidence="1">
    <location>
        <begin position="406"/>
        <end position="428"/>
    </location>
</feature>
<sequence>MIGKTRMSALSRSVALYRLLESDGINESTTVKKQNVSLSSDIIHKIIDVWESSDYPDFGLEVRCGSQRYSDISKKEELKKLRDELAEYIEINFQRTSCFIDINDFIKRCNSLSHGIIPSSFFIADINYLRGEEIEATPDVLLKIENFCALINLLKKTCHFVDNKEDAISSKAVFVITDEDNKSMKPVYIDLSFTQKLLTLTTIDLRAIREIVEDDIGKTHKEEQLSTFRVSVWEILTLERNSTSDLYSLITYWDELLEKYFASYELYIRGFSFTKFQNEVHEYLVDSANKANELVGTLANKVAIVPSLFGVWLLAIKEDEPNIILSLGLVLIAVFALAVVIMVLDNQHFMIKKILDSSAERFDLLKRKAHSNTELIKQKNLVIDSFIDRNNRELTVRLIQIKRRLIAIRLSAWAFVLAMFWGVCITFWPYSTPLSSIFVFSSLSIACGALIISACISK</sequence>
<dbReference type="Proteomes" id="UP000622604">
    <property type="component" value="Unassembled WGS sequence"/>
</dbReference>